<accession>A0AAD3GZG9</accession>
<evidence type="ECO:0000313" key="2">
    <source>
        <dbReference type="Proteomes" id="UP001054902"/>
    </source>
</evidence>
<dbReference type="Proteomes" id="UP001054902">
    <property type="component" value="Unassembled WGS sequence"/>
</dbReference>
<protein>
    <submittedName>
        <fullName evidence="1">Uncharacterized protein</fullName>
    </submittedName>
</protein>
<keyword evidence="2" id="KW-1185">Reference proteome</keyword>
<organism evidence="1 2">
    <name type="scientific">Chaetoceros tenuissimus</name>
    <dbReference type="NCBI Taxonomy" id="426638"/>
    <lineage>
        <taxon>Eukaryota</taxon>
        <taxon>Sar</taxon>
        <taxon>Stramenopiles</taxon>
        <taxon>Ochrophyta</taxon>
        <taxon>Bacillariophyta</taxon>
        <taxon>Coscinodiscophyceae</taxon>
        <taxon>Chaetocerotophycidae</taxon>
        <taxon>Chaetocerotales</taxon>
        <taxon>Chaetocerotaceae</taxon>
        <taxon>Chaetoceros</taxon>
    </lineage>
</organism>
<proteinExistence type="predicted"/>
<dbReference type="AlphaFoldDB" id="A0AAD3GZG9"/>
<sequence>MSPTNSVTKMGKGNPVNRTEKIFLCTLLLSCIFYISTFHSSSITEKDSRSRALKPGERPIIKTFYSPLPKFNDEGEEIPQNEEEKEDPILNVWKSEWSKAGFEPVIITIEDAKRHPFYNDMKIVIEKVKPDDYYNQYCFYRHLAMAATGGGWHSDIDAMPANFPVNFALDLPNGGKFTSFESYVPSLISASEEEWSKISKLITFEASRYDVENERLIPSDMNMFRKLQAGGSDDVIFMESGSYVMGASYIVKGKNIIDCSIVENIIGIHFSHASLHRLWNDGFFPLDIEGDLSKSLFFNEPEHRANAIERLMDGVRACLSKSTAEE</sequence>
<evidence type="ECO:0000313" key="1">
    <source>
        <dbReference type="EMBL" id="GFH44314.1"/>
    </source>
</evidence>
<comment type="caution">
    <text evidence="1">The sequence shown here is derived from an EMBL/GenBank/DDBJ whole genome shotgun (WGS) entry which is preliminary data.</text>
</comment>
<name>A0AAD3GZG9_9STRA</name>
<dbReference type="EMBL" id="BLLK01000019">
    <property type="protein sequence ID" value="GFH44314.1"/>
    <property type="molecule type" value="Genomic_DNA"/>
</dbReference>
<reference evidence="1 2" key="1">
    <citation type="journal article" date="2021" name="Sci. Rep.">
        <title>The genome of the diatom Chaetoceros tenuissimus carries an ancient integrated fragment of an extant virus.</title>
        <authorList>
            <person name="Hongo Y."/>
            <person name="Kimura K."/>
            <person name="Takaki Y."/>
            <person name="Yoshida Y."/>
            <person name="Baba S."/>
            <person name="Kobayashi G."/>
            <person name="Nagasaki K."/>
            <person name="Hano T."/>
            <person name="Tomaru Y."/>
        </authorList>
    </citation>
    <scope>NUCLEOTIDE SEQUENCE [LARGE SCALE GENOMIC DNA]</scope>
    <source>
        <strain evidence="1 2">NIES-3715</strain>
    </source>
</reference>
<gene>
    <name evidence="1" type="ORF">CTEN210_00788</name>
</gene>